<sequence length="721" mass="80611">MNFSFFIALLFCCCFFFDTHTSEAADSISPGQSLTGDQTITSKEGNFELGFFTPGNSKNNYIGIWYKKVQEQTIVWVANRETPLLDRSSQLKISDDGNLVLLNQTNTPVWTTNSTSTSNSTVAVLHDNGNLVLSDGSNTSAVFWQSFDYPTHTWLPTGWLGLNKITGRNQRLTSWRSIEDPAPGPFSLEIDPNGTSQYIIEWNGFRRYWTSGEWNGQIFSLVPEMTLNYIYNYSFESDEKGNYFTYSVKDPSIISRFLIDVSGQIKQLSWLDQAKQWNLFWSQPRAQCEVFSLCGSFGMCNEKTVPFCGCVLGFEPRSPKEWSLSDWSGGCVRRTRLHCEKYSSANGVADKFLQMSFMLFPGNPISLRVIGVNTCKWACLNDCNCTAYAYDGGCFIWSGDLFNLRVADDSSSGKDLYIRLAASEATEPNRIQCSNCGGYIIPYPLSTDSYCGHPNYRVLFCNSSSSQLYFRTLNGLYNVSSINADARTLVINPDVALCSTRRTKISDVNLNRSQPFRVTNNNMILLFNCSAPKGSALNCIDSSACYRFMVGGNSSCYNQQDCCSYVVEDSPYTVGVLSTGCDAYAAIVGLSLQPSQYELWEGVEVRWDPLPDDARDGLNSSGRKRMLLIIVLTTVIIGVILSATIVYCLWRRIKKKVSGEIKLHSSQNVSAFGENKGDLDVPFYEFGCIREATENFSDSNKLGQGGFGLVYKVYTLDFSIK</sequence>
<accession>A0ACC2K9R2</accession>
<evidence type="ECO:0000313" key="1">
    <source>
        <dbReference type="EMBL" id="KAJ8617854.1"/>
    </source>
</evidence>
<gene>
    <name evidence="1" type="ORF">MRB53_014040</name>
</gene>
<organism evidence="1 2">
    <name type="scientific">Persea americana</name>
    <name type="common">Avocado</name>
    <dbReference type="NCBI Taxonomy" id="3435"/>
    <lineage>
        <taxon>Eukaryota</taxon>
        <taxon>Viridiplantae</taxon>
        <taxon>Streptophyta</taxon>
        <taxon>Embryophyta</taxon>
        <taxon>Tracheophyta</taxon>
        <taxon>Spermatophyta</taxon>
        <taxon>Magnoliopsida</taxon>
        <taxon>Magnoliidae</taxon>
        <taxon>Laurales</taxon>
        <taxon>Lauraceae</taxon>
        <taxon>Persea</taxon>
    </lineage>
</organism>
<comment type="caution">
    <text evidence="1">The sequence shown here is derived from an EMBL/GenBank/DDBJ whole genome shotgun (WGS) entry which is preliminary data.</text>
</comment>
<name>A0ACC2K9R2_PERAE</name>
<keyword evidence="2" id="KW-1185">Reference proteome</keyword>
<evidence type="ECO:0000313" key="2">
    <source>
        <dbReference type="Proteomes" id="UP001234297"/>
    </source>
</evidence>
<dbReference type="EMBL" id="CM056812">
    <property type="protein sequence ID" value="KAJ8617854.1"/>
    <property type="molecule type" value="Genomic_DNA"/>
</dbReference>
<protein>
    <submittedName>
        <fullName evidence="1">Uncharacterized protein</fullName>
    </submittedName>
</protein>
<reference evidence="1 2" key="1">
    <citation type="journal article" date="2022" name="Hortic Res">
        <title>A haplotype resolved chromosomal level avocado genome allows analysis of novel avocado genes.</title>
        <authorList>
            <person name="Nath O."/>
            <person name="Fletcher S.J."/>
            <person name="Hayward A."/>
            <person name="Shaw L.M."/>
            <person name="Masouleh A.K."/>
            <person name="Furtado A."/>
            <person name="Henry R.J."/>
            <person name="Mitter N."/>
        </authorList>
    </citation>
    <scope>NUCLEOTIDE SEQUENCE [LARGE SCALE GENOMIC DNA]</scope>
    <source>
        <strain evidence="2">cv. Hass</strain>
    </source>
</reference>
<dbReference type="Proteomes" id="UP001234297">
    <property type="component" value="Chromosome 4"/>
</dbReference>
<proteinExistence type="predicted"/>